<organism evidence="2 3">
    <name type="scientific">Datura stramonium</name>
    <name type="common">Jimsonweed</name>
    <name type="synonym">Common thornapple</name>
    <dbReference type="NCBI Taxonomy" id="4076"/>
    <lineage>
        <taxon>Eukaryota</taxon>
        <taxon>Viridiplantae</taxon>
        <taxon>Streptophyta</taxon>
        <taxon>Embryophyta</taxon>
        <taxon>Tracheophyta</taxon>
        <taxon>Spermatophyta</taxon>
        <taxon>Magnoliopsida</taxon>
        <taxon>eudicotyledons</taxon>
        <taxon>Gunneridae</taxon>
        <taxon>Pentapetalae</taxon>
        <taxon>asterids</taxon>
        <taxon>lamiids</taxon>
        <taxon>Solanales</taxon>
        <taxon>Solanaceae</taxon>
        <taxon>Solanoideae</taxon>
        <taxon>Datureae</taxon>
        <taxon>Datura</taxon>
    </lineage>
</organism>
<dbReference type="EMBL" id="JACEIK010001358">
    <property type="protein sequence ID" value="MCD7468590.1"/>
    <property type="molecule type" value="Genomic_DNA"/>
</dbReference>
<dbReference type="Proteomes" id="UP000823775">
    <property type="component" value="Unassembled WGS sequence"/>
</dbReference>
<proteinExistence type="predicted"/>
<evidence type="ECO:0000313" key="2">
    <source>
        <dbReference type="EMBL" id="MCD7468590.1"/>
    </source>
</evidence>
<name>A0ABS8TAZ0_DATST</name>
<feature type="non-terminal residue" evidence="2">
    <location>
        <position position="51"/>
    </location>
</feature>
<sequence length="51" mass="5777">MASSSKHHLDHTPPPRLQFSNLLLLLEEFSSKSQSSGLKEDPQLRTRICTN</sequence>
<comment type="caution">
    <text evidence="2">The sequence shown here is derived from an EMBL/GenBank/DDBJ whole genome shotgun (WGS) entry which is preliminary data.</text>
</comment>
<evidence type="ECO:0000313" key="3">
    <source>
        <dbReference type="Proteomes" id="UP000823775"/>
    </source>
</evidence>
<gene>
    <name evidence="2" type="ORF">HAX54_006950</name>
</gene>
<evidence type="ECO:0000256" key="1">
    <source>
        <dbReference type="SAM" id="MobiDB-lite"/>
    </source>
</evidence>
<keyword evidence="3" id="KW-1185">Reference proteome</keyword>
<feature type="region of interest" description="Disordered" evidence="1">
    <location>
        <begin position="31"/>
        <end position="51"/>
    </location>
</feature>
<accession>A0ABS8TAZ0</accession>
<reference evidence="2 3" key="1">
    <citation type="journal article" date="2021" name="BMC Genomics">
        <title>Datura genome reveals duplications of psychoactive alkaloid biosynthetic genes and high mutation rate following tissue culture.</title>
        <authorList>
            <person name="Rajewski A."/>
            <person name="Carter-House D."/>
            <person name="Stajich J."/>
            <person name="Litt A."/>
        </authorList>
    </citation>
    <scope>NUCLEOTIDE SEQUENCE [LARGE SCALE GENOMIC DNA]</scope>
    <source>
        <strain evidence="2">AR-01</strain>
    </source>
</reference>
<protein>
    <submittedName>
        <fullName evidence="2">Uncharacterized protein</fullName>
    </submittedName>
</protein>